<evidence type="ECO:0000313" key="2">
    <source>
        <dbReference type="EMBL" id="KAF0742815.1"/>
    </source>
</evidence>
<sequence length="192" mass="22942">MSLFGFNLIGYETRTKAGDEFLRANYEFLNNRWGRCLFLCMISIFPFGMFRPYDQDHNNRHILLNQLLALRTDSLVRKKSKQQANTAEREEKSRTEDAARHIRDQAMKTCQKLEAVNSDNDKDDKPATPSKKTLLVNFRNEEVQLDRERLVFKKEILKLEIEEKRLDRLERHEVREKERKQLEDLHNQMSEV</sequence>
<keyword evidence="3" id="KW-1185">Reference proteome</keyword>
<feature type="compositionally biased region" description="Basic and acidic residues" evidence="1">
    <location>
        <begin position="171"/>
        <end position="186"/>
    </location>
</feature>
<reference evidence="2 3" key="1">
    <citation type="submission" date="2019-07" db="EMBL/GenBank/DDBJ databases">
        <title>Genomics analysis of Aphanomyces spp. identifies a new class of oomycete effector associated with host adaptation.</title>
        <authorList>
            <person name="Gaulin E."/>
        </authorList>
    </citation>
    <scope>NUCLEOTIDE SEQUENCE [LARGE SCALE GENOMIC DNA]</scope>
    <source>
        <strain evidence="2 3">ATCC 201684</strain>
    </source>
</reference>
<comment type="caution">
    <text evidence="2">The sequence shown here is derived from an EMBL/GenBank/DDBJ whole genome shotgun (WGS) entry which is preliminary data.</text>
</comment>
<feature type="compositionally biased region" description="Basic and acidic residues" evidence="1">
    <location>
        <begin position="87"/>
        <end position="98"/>
    </location>
</feature>
<feature type="region of interest" description="Disordered" evidence="1">
    <location>
        <begin position="171"/>
        <end position="192"/>
    </location>
</feature>
<name>A0A6G0XR35_9STRA</name>
<evidence type="ECO:0000256" key="1">
    <source>
        <dbReference type="SAM" id="MobiDB-lite"/>
    </source>
</evidence>
<proteinExistence type="predicted"/>
<organism evidence="2 3">
    <name type="scientific">Aphanomyces euteiches</name>
    <dbReference type="NCBI Taxonomy" id="100861"/>
    <lineage>
        <taxon>Eukaryota</taxon>
        <taxon>Sar</taxon>
        <taxon>Stramenopiles</taxon>
        <taxon>Oomycota</taxon>
        <taxon>Saprolegniomycetes</taxon>
        <taxon>Saprolegniales</taxon>
        <taxon>Verrucalvaceae</taxon>
        <taxon>Aphanomyces</taxon>
    </lineage>
</organism>
<feature type="region of interest" description="Disordered" evidence="1">
    <location>
        <begin position="79"/>
        <end position="98"/>
    </location>
</feature>
<gene>
    <name evidence="2" type="ORF">Ae201684_002218</name>
</gene>
<accession>A0A6G0XR35</accession>
<evidence type="ECO:0000313" key="3">
    <source>
        <dbReference type="Proteomes" id="UP000481153"/>
    </source>
</evidence>
<protein>
    <submittedName>
        <fullName evidence="2">Uncharacterized protein</fullName>
    </submittedName>
</protein>
<dbReference type="Proteomes" id="UP000481153">
    <property type="component" value="Unassembled WGS sequence"/>
</dbReference>
<dbReference type="EMBL" id="VJMJ01000023">
    <property type="protein sequence ID" value="KAF0742815.1"/>
    <property type="molecule type" value="Genomic_DNA"/>
</dbReference>
<dbReference type="VEuPathDB" id="FungiDB:AeMF1_017369"/>
<dbReference type="AlphaFoldDB" id="A0A6G0XR35"/>